<accession>M5XP82</accession>
<proteinExistence type="predicted"/>
<dbReference type="Proteomes" id="UP000006882">
    <property type="component" value="Chromosome G1"/>
</dbReference>
<organism evidence="1 2">
    <name type="scientific">Prunus persica</name>
    <name type="common">Peach</name>
    <name type="synonym">Amygdalus persica</name>
    <dbReference type="NCBI Taxonomy" id="3760"/>
    <lineage>
        <taxon>Eukaryota</taxon>
        <taxon>Viridiplantae</taxon>
        <taxon>Streptophyta</taxon>
        <taxon>Embryophyta</taxon>
        <taxon>Tracheophyta</taxon>
        <taxon>Spermatophyta</taxon>
        <taxon>Magnoliopsida</taxon>
        <taxon>eudicotyledons</taxon>
        <taxon>Gunneridae</taxon>
        <taxon>Pentapetalae</taxon>
        <taxon>rosids</taxon>
        <taxon>fabids</taxon>
        <taxon>Rosales</taxon>
        <taxon>Rosaceae</taxon>
        <taxon>Amygdaloideae</taxon>
        <taxon>Amygdaleae</taxon>
        <taxon>Prunus</taxon>
    </lineage>
</organism>
<gene>
    <name evidence="1" type="ORF">PRUPE_1G498500</name>
</gene>
<evidence type="ECO:0000313" key="1">
    <source>
        <dbReference type="EMBL" id="ONI34776.1"/>
    </source>
</evidence>
<protein>
    <submittedName>
        <fullName evidence="1">Uncharacterized protein</fullName>
    </submittedName>
</protein>
<keyword evidence="2" id="KW-1185">Reference proteome</keyword>
<evidence type="ECO:0000313" key="2">
    <source>
        <dbReference type="Proteomes" id="UP000006882"/>
    </source>
</evidence>
<dbReference type="AlphaFoldDB" id="M5XP82"/>
<dbReference type="EMBL" id="CM007651">
    <property type="protein sequence ID" value="ONI34776.1"/>
    <property type="molecule type" value="Genomic_DNA"/>
</dbReference>
<dbReference type="HOGENOM" id="CLU_2692424_0_0_1"/>
<name>M5XP82_PRUPE</name>
<dbReference type="Gramene" id="ONI34776">
    <property type="protein sequence ID" value="ONI34776"/>
    <property type="gene ID" value="PRUPE_1G498500"/>
</dbReference>
<reference evidence="1 2" key="1">
    <citation type="journal article" date="2013" name="Nat. Genet.">
        <title>The high-quality draft genome of peach (Prunus persica) identifies unique patterns of genetic diversity, domestication and genome evolution.</title>
        <authorList>
            <consortium name="International Peach Genome Initiative"/>
            <person name="Verde I."/>
            <person name="Abbott A.G."/>
            <person name="Scalabrin S."/>
            <person name="Jung S."/>
            <person name="Shu S."/>
            <person name="Marroni F."/>
            <person name="Zhebentyayeva T."/>
            <person name="Dettori M.T."/>
            <person name="Grimwood J."/>
            <person name="Cattonaro F."/>
            <person name="Zuccolo A."/>
            <person name="Rossini L."/>
            <person name="Jenkins J."/>
            <person name="Vendramin E."/>
            <person name="Meisel L.A."/>
            <person name="Decroocq V."/>
            <person name="Sosinski B."/>
            <person name="Prochnik S."/>
            <person name="Mitros T."/>
            <person name="Policriti A."/>
            <person name="Cipriani G."/>
            <person name="Dondini L."/>
            <person name="Ficklin S."/>
            <person name="Goodstein D.M."/>
            <person name="Xuan P."/>
            <person name="Del Fabbro C."/>
            <person name="Aramini V."/>
            <person name="Copetti D."/>
            <person name="Gonzalez S."/>
            <person name="Horner D.S."/>
            <person name="Falchi R."/>
            <person name="Lucas S."/>
            <person name="Mica E."/>
            <person name="Maldonado J."/>
            <person name="Lazzari B."/>
            <person name="Bielenberg D."/>
            <person name="Pirona R."/>
            <person name="Miculan M."/>
            <person name="Barakat A."/>
            <person name="Testolin R."/>
            <person name="Stella A."/>
            <person name="Tartarini S."/>
            <person name="Tonutti P."/>
            <person name="Arus P."/>
            <person name="Orellana A."/>
            <person name="Wells C."/>
            <person name="Main D."/>
            <person name="Vizzotto G."/>
            <person name="Silva H."/>
            <person name="Salamini F."/>
            <person name="Schmutz J."/>
            <person name="Morgante M."/>
            <person name="Rokhsar D.S."/>
        </authorList>
    </citation>
    <scope>NUCLEOTIDE SEQUENCE [LARGE SCALE GENOMIC DNA]</scope>
    <source>
        <strain evidence="2">cv. Nemared</strain>
    </source>
</reference>
<sequence length="74" mass="7645">MSSFSSYPIKKILKGLKGEVNKRSTGHMGSGSGVGCFPSSLAASILKSGCSTSTKKPKLSSRVHIMGSGPDELD</sequence>